<gene>
    <name evidence="1" type="ORF">GCM10007875_06130</name>
</gene>
<proteinExistence type="predicted"/>
<accession>A0ABQ5YP17</accession>
<keyword evidence="2" id="KW-1185">Reference proteome</keyword>
<evidence type="ECO:0008006" key="3">
    <source>
        <dbReference type="Google" id="ProtNLM"/>
    </source>
</evidence>
<organism evidence="1 2">
    <name type="scientific">Limnobacter litoralis</name>
    <dbReference type="NCBI Taxonomy" id="481366"/>
    <lineage>
        <taxon>Bacteria</taxon>
        <taxon>Pseudomonadati</taxon>
        <taxon>Pseudomonadota</taxon>
        <taxon>Betaproteobacteria</taxon>
        <taxon>Burkholderiales</taxon>
        <taxon>Burkholderiaceae</taxon>
        <taxon>Limnobacter</taxon>
    </lineage>
</organism>
<comment type="caution">
    <text evidence="1">The sequence shown here is derived from an EMBL/GenBank/DDBJ whole genome shotgun (WGS) entry which is preliminary data.</text>
</comment>
<evidence type="ECO:0000313" key="1">
    <source>
        <dbReference type="EMBL" id="GLR25525.1"/>
    </source>
</evidence>
<reference evidence="2" key="1">
    <citation type="journal article" date="2019" name="Int. J. Syst. Evol. Microbiol.">
        <title>The Global Catalogue of Microorganisms (GCM) 10K type strain sequencing project: providing services to taxonomists for standard genome sequencing and annotation.</title>
        <authorList>
            <consortium name="The Broad Institute Genomics Platform"/>
            <consortium name="The Broad Institute Genome Sequencing Center for Infectious Disease"/>
            <person name="Wu L."/>
            <person name="Ma J."/>
        </authorList>
    </citation>
    <scope>NUCLEOTIDE SEQUENCE [LARGE SCALE GENOMIC DNA]</scope>
    <source>
        <strain evidence="2">NBRC 105857</strain>
    </source>
</reference>
<name>A0ABQ5YP17_9BURK</name>
<protein>
    <recommendedName>
        <fullName evidence="3">SPOR domain-containing protein</fullName>
    </recommendedName>
</protein>
<sequence>MLTMNFKVSRLNLVLALLGALNLGLATALAMNWHASEVQKVSTSPGMRADLIEVDRPWAKTAQAQPEPQKTIQPSAPRIDLKSGQAALEKAMGTGSAVVEKSTPAPLLCRVWGPLLASESGRVADSLKGWSGTFEQTEKQVPVGYVVYLPKDLVAKGLGIPQLQAKGVSEVYFMASPGPLQGAVSLGLFRDREHAQQQQDNLTSKGIPGVEIAERPGPPRVYYIAKGTAEQINQLERIQTSIRLGRLDDCPAS</sequence>
<evidence type="ECO:0000313" key="2">
    <source>
        <dbReference type="Proteomes" id="UP001156664"/>
    </source>
</evidence>
<dbReference type="Proteomes" id="UP001156664">
    <property type="component" value="Unassembled WGS sequence"/>
</dbReference>
<dbReference type="EMBL" id="BSOJ01000006">
    <property type="protein sequence ID" value="GLR25525.1"/>
    <property type="molecule type" value="Genomic_DNA"/>
</dbReference>